<keyword evidence="5" id="KW-0496">Mitochondrion</keyword>
<dbReference type="OrthoDB" id="5989925at2759"/>
<evidence type="ECO:0000256" key="1">
    <source>
        <dbReference type="ARBA" id="ARBA00004173"/>
    </source>
</evidence>
<evidence type="ECO:0000256" key="6">
    <source>
        <dbReference type="ARBA" id="ARBA00023274"/>
    </source>
</evidence>
<dbReference type="PANTHER" id="PTHR13231:SF3">
    <property type="entry name" value="SMALL RIBOSOMAL SUBUNIT PROTEIN MS31"/>
    <property type="match status" value="1"/>
</dbReference>
<name>A0A7R8X1K6_9CRUS</name>
<gene>
    <name evidence="9" type="ORF">DSTB1V02_LOCUS2254</name>
</gene>
<comment type="similarity">
    <text evidence="2">Belongs to the mitochondrion-specific ribosomal protein mS31 family.</text>
</comment>
<evidence type="ECO:0000256" key="8">
    <source>
        <dbReference type="ARBA" id="ARBA00035363"/>
    </source>
</evidence>
<evidence type="ECO:0000313" key="9">
    <source>
        <dbReference type="EMBL" id="CAD7242283.1"/>
    </source>
</evidence>
<keyword evidence="3" id="KW-0809">Transit peptide</keyword>
<keyword evidence="4" id="KW-0689">Ribosomal protein</keyword>
<evidence type="ECO:0000256" key="5">
    <source>
        <dbReference type="ARBA" id="ARBA00023128"/>
    </source>
</evidence>
<evidence type="ECO:0000256" key="2">
    <source>
        <dbReference type="ARBA" id="ARBA00011057"/>
    </source>
</evidence>
<reference evidence="9" key="1">
    <citation type="submission" date="2020-11" db="EMBL/GenBank/DDBJ databases">
        <authorList>
            <person name="Tran Van P."/>
        </authorList>
    </citation>
    <scope>NUCLEOTIDE SEQUENCE</scope>
</reference>
<evidence type="ECO:0000313" key="10">
    <source>
        <dbReference type="Proteomes" id="UP000677054"/>
    </source>
</evidence>
<accession>A0A7R8X1K6</accession>
<dbReference type="Proteomes" id="UP000677054">
    <property type="component" value="Unassembled WGS sequence"/>
</dbReference>
<evidence type="ECO:0000256" key="4">
    <source>
        <dbReference type="ARBA" id="ARBA00022980"/>
    </source>
</evidence>
<evidence type="ECO:0000256" key="7">
    <source>
        <dbReference type="ARBA" id="ARBA00035133"/>
    </source>
</evidence>
<dbReference type="Pfam" id="PF15433">
    <property type="entry name" value="MRP-S31"/>
    <property type="match status" value="1"/>
</dbReference>
<dbReference type="InterPro" id="IPR026299">
    <property type="entry name" value="MRP-S31"/>
</dbReference>
<keyword evidence="10" id="KW-1185">Reference proteome</keyword>
<organism evidence="9">
    <name type="scientific">Darwinula stevensoni</name>
    <dbReference type="NCBI Taxonomy" id="69355"/>
    <lineage>
        <taxon>Eukaryota</taxon>
        <taxon>Metazoa</taxon>
        <taxon>Ecdysozoa</taxon>
        <taxon>Arthropoda</taxon>
        <taxon>Crustacea</taxon>
        <taxon>Oligostraca</taxon>
        <taxon>Ostracoda</taxon>
        <taxon>Podocopa</taxon>
        <taxon>Podocopida</taxon>
        <taxon>Darwinulocopina</taxon>
        <taxon>Darwinuloidea</taxon>
        <taxon>Darwinulidae</taxon>
        <taxon>Darwinula</taxon>
    </lineage>
</organism>
<comment type="subcellular location">
    <subcellularLocation>
        <location evidence="1">Mitochondrion</location>
    </subcellularLocation>
</comment>
<dbReference type="GO" id="GO:0003735">
    <property type="term" value="F:structural constituent of ribosome"/>
    <property type="evidence" value="ECO:0007669"/>
    <property type="project" value="InterPro"/>
</dbReference>
<dbReference type="PANTHER" id="PTHR13231">
    <property type="entry name" value="MITOCHONDRIAL RIBOSOMAL PROTEIN S31"/>
    <property type="match status" value="1"/>
</dbReference>
<proteinExistence type="inferred from homology"/>
<dbReference type="GO" id="GO:0005763">
    <property type="term" value="C:mitochondrial small ribosomal subunit"/>
    <property type="evidence" value="ECO:0007669"/>
    <property type="project" value="InterPro"/>
</dbReference>
<keyword evidence="6" id="KW-0687">Ribonucleoprotein</keyword>
<dbReference type="EMBL" id="LR899761">
    <property type="protein sequence ID" value="CAD7242283.1"/>
    <property type="molecule type" value="Genomic_DNA"/>
</dbReference>
<dbReference type="EMBL" id="CAJPEV010000244">
    <property type="protein sequence ID" value="CAG0882892.1"/>
    <property type="molecule type" value="Genomic_DNA"/>
</dbReference>
<dbReference type="AlphaFoldDB" id="A0A7R8X1K6"/>
<protein>
    <recommendedName>
        <fullName evidence="7">Small ribosomal subunit protein mS31</fullName>
    </recommendedName>
    <alternativeName>
        <fullName evidence="8">28S ribosomal protein S31, mitochondrial</fullName>
    </alternativeName>
</protein>
<sequence length="394" mass="45161">MLKNPVDVDIEFLTKVCILNIQHAVQFEYELGLIRASEMPECQRASPNVRRKIAKAAEELATSFGEKGKDVEESILRPLHLAKDQQLENVVPQSLSQMVLGMRAEARQAAEEEKRMLPMDEPSQTSQLYESRAQRVRMMLMHSKGPQGSSVTEELSRLAEPSRTKMSVSGEMRAQVIQSGTEPEKSMLDKLKEPDMMLDKQQFPSVEVEERKERGPSVSGMLHEEIQQRLPRRPSQRAISQQSIDLFGSPGLGIFPLDYMKQARAPEDPFKMEIWEKMHQKELQLAITHPPVNAFEELILLTYQGKLWPFPIDNEFGLDEEKVGFQEHVFLEKHLEDWCPAKGPVRHFMELVCVGLSKNPFITVQYKEDTILWYRDFFDAKRGILEKTGAVLPS</sequence>
<evidence type="ECO:0000256" key="3">
    <source>
        <dbReference type="ARBA" id="ARBA00022946"/>
    </source>
</evidence>